<organism evidence="1 2">
    <name type="scientific">Dothistroma septosporum (strain NZE10 / CBS 128990)</name>
    <name type="common">Red band needle blight fungus</name>
    <name type="synonym">Mycosphaerella pini</name>
    <dbReference type="NCBI Taxonomy" id="675120"/>
    <lineage>
        <taxon>Eukaryota</taxon>
        <taxon>Fungi</taxon>
        <taxon>Dikarya</taxon>
        <taxon>Ascomycota</taxon>
        <taxon>Pezizomycotina</taxon>
        <taxon>Dothideomycetes</taxon>
        <taxon>Dothideomycetidae</taxon>
        <taxon>Mycosphaerellales</taxon>
        <taxon>Mycosphaerellaceae</taxon>
        <taxon>Dothistroma</taxon>
    </lineage>
</organism>
<protein>
    <recommendedName>
        <fullName evidence="3">SprT-like domain-containing protein</fullName>
    </recommendedName>
</protein>
<dbReference type="Proteomes" id="UP000016933">
    <property type="component" value="Unassembled WGS sequence"/>
</dbReference>
<evidence type="ECO:0000313" key="2">
    <source>
        <dbReference type="Proteomes" id="UP000016933"/>
    </source>
</evidence>
<dbReference type="HOGENOM" id="CLU_1288877_0_0_1"/>
<reference evidence="1 2" key="2">
    <citation type="journal article" date="2012" name="PLoS Pathog.">
        <title>Diverse lifestyles and strategies of plant pathogenesis encoded in the genomes of eighteen Dothideomycetes fungi.</title>
        <authorList>
            <person name="Ohm R.A."/>
            <person name="Feau N."/>
            <person name="Henrissat B."/>
            <person name="Schoch C.L."/>
            <person name="Horwitz B.A."/>
            <person name="Barry K.W."/>
            <person name="Condon B.J."/>
            <person name="Copeland A.C."/>
            <person name="Dhillon B."/>
            <person name="Glaser F."/>
            <person name="Hesse C.N."/>
            <person name="Kosti I."/>
            <person name="LaButti K."/>
            <person name="Lindquist E.A."/>
            <person name="Lucas S."/>
            <person name="Salamov A.A."/>
            <person name="Bradshaw R.E."/>
            <person name="Ciuffetti L."/>
            <person name="Hamelin R.C."/>
            <person name="Kema G.H.J."/>
            <person name="Lawrence C."/>
            <person name="Scott J.A."/>
            <person name="Spatafora J.W."/>
            <person name="Turgeon B.G."/>
            <person name="de Wit P.J.G.M."/>
            <person name="Zhong S."/>
            <person name="Goodwin S.B."/>
            <person name="Grigoriev I.V."/>
        </authorList>
    </citation>
    <scope>NUCLEOTIDE SEQUENCE [LARGE SCALE GENOMIC DNA]</scope>
    <source>
        <strain evidence="2">NZE10 / CBS 128990</strain>
    </source>
</reference>
<reference evidence="2" key="1">
    <citation type="journal article" date="2012" name="PLoS Genet.">
        <title>The genomes of the fungal plant pathogens Cladosporium fulvum and Dothistroma septosporum reveal adaptation to different hosts and lifestyles but also signatures of common ancestry.</title>
        <authorList>
            <person name="de Wit P.J.G.M."/>
            <person name="van der Burgt A."/>
            <person name="Oekmen B."/>
            <person name="Stergiopoulos I."/>
            <person name="Abd-Elsalam K.A."/>
            <person name="Aerts A.L."/>
            <person name="Bahkali A.H."/>
            <person name="Beenen H.G."/>
            <person name="Chettri P."/>
            <person name="Cox M.P."/>
            <person name="Datema E."/>
            <person name="de Vries R.P."/>
            <person name="Dhillon B."/>
            <person name="Ganley A.R."/>
            <person name="Griffiths S.A."/>
            <person name="Guo Y."/>
            <person name="Hamelin R.C."/>
            <person name="Henrissat B."/>
            <person name="Kabir M.S."/>
            <person name="Jashni M.K."/>
            <person name="Kema G."/>
            <person name="Klaubauf S."/>
            <person name="Lapidus A."/>
            <person name="Levasseur A."/>
            <person name="Lindquist E."/>
            <person name="Mehrabi R."/>
            <person name="Ohm R.A."/>
            <person name="Owen T.J."/>
            <person name="Salamov A."/>
            <person name="Schwelm A."/>
            <person name="Schijlen E."/>
            <person name="Sun H."/>
            <person name="van den Burg H.A."/>
            <person name="van Ham R.C.H.J."/>
            <person name="Zhang S."/>
            <person name="Goodwin S.B."/>
            <person name="Grigoriev I.V."/>
            <person name="Collemare J."/>
            <person name="Bradshaw R.E."/>
        </authorList>
    </citation>
    <scope>NUCLEOTIDE SEQUENCE [LARGE SCALE GENOMIC DNA]</scope>
    <source>
        <strain evidence="2">NZE10 / CBS 128990</strain>
    </source>
</reference>
<accession>N1PWK6</accession>
<evidence type="ECO:0008006" key="3">
    <source>
        <dbReference type="Google" id="ProtNLM"/>
    </source>
</evidence>
<proteinExistence type="predicted"/>
<name>N1PWK6_DOTSN</name>
<dbReference type="OrthoDB" id="3796964at2759"/>
<keyword evidence="2" id="KW-1185">Reference proteome</keyword>
<sequence length="214" mass="24460">MANVAKVYSHKNNRPSILAKHAIEKLEARPQSLGNVAVASDQVARLLRWTKELERLMPIDMDTAAATLPTGLRLLSSPFFCGHVSRSVAKMIFDLSIVERGAWGETVPAINDQGNRCCTINLATHDRAGRMRSIEELLGTILHELGHAYMYLFGCRCEVCHWNIMRLNGHFKGWRMLARSVEKKAREVLGMRVNLENKESAEFWWRKEQQFLKK</sequence>
<dbReference type="EMBL" id="KB446537">
    <property type="protein sequence ID" value="EME46775.1"/>
    <property type="molecule type" value="Genomic_DNA"/>
</dbReference>
<dbReference type="AlphaFoldDB" id="N1PWK6"/>
<evidence type="ECO:0000313" key="1">
    <source>
        <dbReference type="EMBL" id="EME46775.1"/>
    </source>
</evidence>
<gene>
    <name evidence="1" type="ORF">DOTSEDRAFT_22810</name>
</gene>